<dbReference type="Proteomes" id="UP000216013">
    <property type="component" value="Unassembled WGS sequence"/>
</dbReference>
<reference evidence="1 2" key="1">
    <citation type="submission" date="2017-07" db="EMBL/GenBank/DDBJ databases">
        <title>Isolation and whole genome analysis of endospore-forming bacteria from heroin.</title>
        <authorList>
            <person name="Kalinowski J."/>
            <person name="Ahrens B."/>
            <person name="Al-Dilaimi A."/>
            <person name="Winkler A."/>
            <person name="Wibberg D."/>
            <person name="Schleenbecker U."/>
            <person name="Ruckert C."/>
            <person name="Wolfel R."/>
            <person name="Grass G."/>
        </authorList>
    </citation>
    <scope>NUCLEOTIDE SEQUENCE [LARGE SCALE GENOMIC DNA]</scope>
    <source>
        <strain evidence="1 2">7528</strain>
    </source>
</reference>
<accession>A0A268AC08</accession>
<evidence type="ECO:0000313" key="1">
    <source>
        <dbReference type="EMBL" id="PAD21663.1"/>
    </source>
</evidence>
<dbReference type="OrthoDB" id="1725673at2"/>
<protein>
    <submittedName>
        <fullName evidence="1">Uncharacterized protein</fullName>
    </submittedName>
</protein>
<dbReference type="RefSeq" id="WP_095226650.1">
    <property type="nucleotide sequence ID" value="NZ_NPBD01000005.1"/>
</dbReference>
<dbReference type="AlphaFoldDB" id="A0A268AC08"/>
<sequence>MEGTKHVHIYAQSRHHNPAYIVGNEEGLRELIFILETALSTGCGSADVFPSDGEGYKVLVKKLEPSDEKLFESLEMPYTEQYGPRNTHSYYEHQVDDPAAPYPIHSVFHK</sequence>
<gene>
    <name evidence="1" type="ORF">CHH64_07505</name>
</gene>
<evidence type="ECO:0000313" key="2">
    <source>
        <dbReference type="Proteomes" id="UP000216013"/>
    </source>
</evidence>
<comment type="caution">
    <text evidence="1">The sequence shown here is derived from an EMBL/GenBank/DDBJ whole genome shotgun (WGS) entry which is preliminary data.</text>
</comment>
<organism evidence="1 2">
    <name type="scientific">Terribacillus saccharophilus</name>
    <dbReference type="NCBI Taxonomy" id="361277"/>
    <lineage>
        <taxon>Bacteria</taxon>
        <taxon>Bacillati</taxon>
        <taxon>Bacillota</taxon>
        <taxon>Bacilli</taxon>
        <taxon>Bacillales</taxon>
        <taxon>Bacillaceae</taxon>
        <taxon>Terribacillus</taxon>
    </lineage>
</organism>
<proteinExistence type="predicted"/>
<dbReference type="EMBL" id="NPBV01000008">
    <property type="protein sequence ID" value="PAD21663.1"/>
    <property type="molecule type" value="Genomic_DNA"/>
</dbReference>
<name>A0A268AC08_9BACI</name>